<name>A0ABX0JCD6_9BACL</name>
<evidence type="ECO:0000313" key="2">
    <source>
        <dbReference type="Proteomes" id="UP001165962"/>
    </source>
</evidence>
<proteinExistence type="predicted"/>
<accession>A0ABX0JCD6</accession>
<organism evidence="1 2">
    <name type="scientific">Paenibacillus agricola</name>
    <dbReference type="NCBI Taxonomy" id="2716264"/>
    <lineage>
        <taxon>Bacteria</taxon>
        <taxon>Bacillati</taxon>
        <taxon>Bacillota</taxon>
        <taxon>Bacilli</taxon>
        <taxon>Bacillales</taxon>
        <taxon>Paenibacillaceae</taxon>
        <taxon>Paenibacillus</taxon>
    </lineage>
</organism>
<keyword evidence="2" id="KW-1185">Reference proteome</keyword>
<evidence type="ECO:0000313" key="1">
    <source>
        <dbReference type="EMBL" id="NHN32532.1"/>
    </source>
</evidence>
<protein>
    <submittedName>
        <fullName evidence="1">Uncharacterized protein</fullName>
    </submittedName>
</protein>
<sequence>MRLILTKSFTMRILSAGVAIDGTNHEDFSVSVDKQELFRLSDDAV</sequence>
<dbReference type="Proteomes" id="UP001165962">
    <property type="component" value="Unassembled WGS sequence"/>
</dbReference>
<reference evidence="1" key="1">
    <citation type="submission" date="2020-03" db="EMBL/GenBank/DDBJ databases">
        <title>Draft sequencing of Paenibacilllus sp. S3N08.</title>
        <authorList>
            <person name="Kim D.-U."/>
        </authorList>
    </citation>
    <scope>NUCLEOTIDE SEQUENCE</scope>
    <source>
        <strain evidence="1">S3N08</strain>
    </source>
</reference>
<dbReference type="EMBL" id="JAAOIW010000008">
    <property type="protein sequence ID" value="NHN32532.1"/>
    <property type="molecule type" value="Genomic_DNA"/>
</dbReference>
<gene>
    <name evidence="1" type="ORF">G9U52_22065</name>
</gene>
<comment type="caution">
    <text evidence="1">The sequence shown here is derived from an EMBL/GenBank/DDBJ whole genome shotgun (WGS) entry which is preliminary data.</text>
</comment>